<comment type="subcellular location">
    <subcellularLocation>
        <location evidence="1">Endosome</location>
    </subcellularLocation>
</comment>
<dbReference type="EMBL" id="DS022308">
    <property type="protein sequence ID" value="OAJ42920.1"/>
    <property type="molecule type" value="Genomic_DNA"/>
</dbReference>
<reference evidence="11 12" key="1">
    <citation type="submission" date="2006-10" db="EMBL/GenBank/DDBJ databases">
        <title>The Genome Sequence of Batrachochytrium dendrobatidis JEL423.</title>
        <authorList>
            <consortium name="The Broad Institute Genome Sequencing Platform"/>
            <person name="Birren B."/>
            <person name="Lander E."/>
            <person name="Galagan J."/>
            <person name="Cuomo C."/>
            <person name="Devon K."/>
            <person name="Jaffe D."/>
            <person name="Butler J."/>
            <person name="Alvarez P."/>
            <person name="Gnerre S."/>
            <person name="Grabherr M."/>
            <person name="Kleber M."/>
            <person name="Mauceli E."/>
            <person name="Brockman W."/>
            <person name="Young S."/>
            <person name="LaButti K."/>
            <person name="Sykes S."/>
            <person name="DeCaprio D."/>
            <person name="Crawford M."/>
            <person name="Koehrsen M."/>
            <person name="Engels R."/>
            <person name="Montgomery P."/>
            <person name="Pearson M."/>
            <person name="Howarth C."/>
            <person name="Larson L."/>
            <person name="White J."/>
            <person name="O'Leary S."/>
            <person name="Kodira C."/>
            <person name="Zeng Q."/>
            <person name="Yandava C."/>
            <person name="Alvarado L."/>
            <person name="Longcore J."/>
            <person name="James T."/>
        </authorList>
    </citation>
    <scope>NUCLEOTIDE SEQUENCE [LARGE SCALE GENOMIC DNA]</scope>
    <source>
        <strain evidence="11 12">JEL423</strain>
    </source>
</reference>
<dbReference type="AlphaFoldDB" id="A0A177WU12"/>
<gene>
    <name evidence="11" type="ORF">BDEG_26312</name>
</gene>
<evidence type="ECO:0000259" key="9">
    <source>
        <dbReference type="PROSITE" id="PS50002"/>
    </source>
</evidence>
<evidence type="ECO:0000256" key="1">
    <source>
        <dbReference type="ARBA" id="ARBA00004177"/>
    </source>
</evidence>
<dbReference type="InterPro" id="IPR008942">
    <property type="entry name" value="ENTH_VHS"/>
</dbReference>
<evidence type="ECO:0000256" key="5">
    <source>
        <dbReference type="ARBA" id="ARBA00022443"/>
    </source>
</evidence>
<evidence type="ECO:0000256" key="6">
    <source>
        <dbReference type="ARBA" id="ARBA00022753"/>
    </source>
</evidence>
<evidence type="ECO:0000313" key="11">
    <source>
        <dbReference type="EMBL" id="OAJ42920.1"/>
    </source>
</evidence>
<dbReference type="Gene3D" id="1.20.5.1940">
    <property type="match status" value="1"/>
</dbReference>
<dbReference type="PROSITE" id="PS50179">
    <property type="entry name" value="VHS"/>
    <property type="match status" value="1"/>
</dbReference>
<dbReference type="PANTHER" id="PTHR45929">
    <property type="entry name" value="JAK PATHWAY SIGNAL TRANSDUCTION ADAPTOR MOLECULE"/>
    <property type="match status" value="1"/>
</dbReference>
<organism evidence="11 12">
    <name type="scientific">Batrachochytrium dendrobatidis (strain JEL423)</name>
    <dbReference type="NCBI Taxonomy" id="403673"/>
    <lineage>
        <taxon>Eukaryota</taxon>
        <taxon>Fungi</taxon>
        <taxon>Fungi incertae sedis</taxon>
        <taxon>Chytridiomycota</taxon>
        <taxon>Chytridiomycota incertae sedis</taxon>
        <taxon>Chytridiomycetes</taxon>
        <taxon>Rhizophydiales</taxon>
        <taxon>Rhizophydiales incertae sedis</taxon>
        <taxon>Batrachochytrium</taxon>
    </lineage>
</organism>
<dbReference type="Pfam" id="PF00790">
    <property type="entry name" value="VHS"/>
    <property type="match status" value="1"/>
</dbReference>
<protein>
    <recommendedName>
        <fullName evidence="3">Class E vacuolar protein-sorting machinery protein HSE1</fullName>
    </recommendedName>
    <alternativeName>
        <fullName evidence="4">Class E vacuolar protein-sorting machinery protein hse1</fullName>
    </alternativeName>
</protein>
<name>A0A177WU12_BATDL</name>
<evidence type="ECO:0000256" key="4">
    <source>
        <dbReference type="ARBA" id="ARBA00018978"/>
    </source>
</evidence>
<accession>A0A177WU12</accession>
<comment type="similarity">
    <text evidence="2">Belongs to the STAM family.</text>
</comment>
<dbReference type="SMART" id="SM00288">
    <property type="entry name" value="VHS"/>
    <property type="match status" value="1"/>
</dbReference>
<feature type="compositionally biased region" description="Polar residues" evidence="8">
    <location>
        <begin position="382"/>
        <end position="401"/>
    </location>
</feature>
<dbReference type="STRING" id="403673.A0A177WU12"/>
<dbReference type="InterPro" id="IPR002014">
    <property type="entry name" value="VHS_dom"/>
</dbReference>
<dbReference type="Gene3D" id="1.25.40.90">
    <property type="match status" value="1"/>
</dbReference>
<keyword evidence="6" id="KW-0967">Endosome</keyword>
<dbReference type="OrthoDB" id="10255964at2759"/>
<dbReference type="CDD" id="cd16978">
    <property type="entry name" value="VHS_HSE1"/>
    <property type="match status" value="1"/>
</dbReference>
<dbReference type="CDD" id="cd11805">
    <property type="entry name" value="SH3_GRB2_like_C"/>
    <property type="match status" value="1"/>
</dbReference>
<dbReference type="FunFam" id="2.30.30.40:FF:000072">
    <property type="entry name" value="Unconventional Myosin IB"/>
    <property type="match status" value="1"/>
</dbReference>
<evidence type="ECO:0000259" key="10">
    <source>
        <dbReference type="PROSITE" id="PS50179"/>
    </source>
</evidence>
<sequence length="401" mass="45437">MEKLIVEATSETNTADDWSKIIQICEQADQSDVTARETIQVLSKRILHRNVNVILFSLTVANSLVQNCGDSIKREISSRPFLDALVRQITTNKQSVHVTVQHRILELIQQWADVFRNEPSLDYMVHIYEQLKSEGHQFPSLNSKPVIAKRNPDKDREEEELQLALALSLSSIDDKSRAQNSQPKSGQKPKPVQVLFQVRALYDFHGTEEGELHLTRGDIVDVYDCTTFQDWWKGSLRGIVGIFPANYVEKVSNQSAPTSSDGNAQSPDAYILSQKGFIGEFRERAMRADPQSNNYAETDKLQNDYHKILELRPHVISVASTYRQKQDDLTAVNERFVKAMATFHSIMEAQFRGQNGPAYNMGAPSYPQQSFSQQPPVGYTPYATQTGQGYTVPQPNQQPRY</sequence>
<proteinExistence type="inferred from homology"/>
<dbReference type="SMART" id="SM00326">
    <property type="entry name" value="SH3"/>
    <property type="match status" value="1"/>
</dbReference>
<dbReference type="PRINTS" id="PR00452">
    <property type="entry name" value="SH3DOMAIN"/>
</dbReference>
<feature type="compositionally biased region" description="Low complexity" evidence="8">
    <location>
        <begin position="367"/>
        <end position="376"/>
    </location>
</feature>
<evidence type="ECO:0000256" key="7">
    <source>
        <dbReference type="PROSITE-ProRule" id="PRU00192"/>
    </source>
</evidence>
<feature type="domain" description="SH3" evidence="9">
    <location>
        <begin position="193"/>
        <end position="253"/>
    </location>
</feature>
<dbReference type="InterPro" id="IPR050670">
    <property type="entry name" value="STAM"/>
</dbReference>
<dbReference type="InterPro" id="IPR036028">
    <property type="entry name" value="SH3-like_dom_sf"/>
</dbReference>
<evidence type="ECO:0000256" key="2">
    <source>
        <dbReference type="ARBA" id="ARBA00009666"/>
    </source>
</evidence>
<evidence type="ECO:0000313" key="12">
    <source>
        <dbReference type="Proteomes" id="UP000077115"/>
    </source>
</evidence>
<dbReference type="Gene3D" id="2.30.30.40">
    <property type="entry name" value="SH3 Domains"/>
    <property type="match status" value="1"/>
</dbReference>
<reference evidence="11 12" key="2">
    <citation type="submission" date="2016-05" db="EMBL/GenBank/DDBJ databases">
        <title>Lineage-specific infection strategies underlie the spectrum of fungal disease in amphibians.</title>
        <authorList>
            <person name="Cuomo C.A."/>
            <person name="Farrer R.A."/>
            <person name="James T."/>
            <person name="Longcore J."/>
            <person name="Birren B."/>
        </authorList>
    </citation>
    <scope>NUCLEOTIDE SEQUENCE [LARGE SCALE GENOMIC DNA]</scope>
    <source>
        <strain evidence="11 12">JEL423</strain>
    </source>
</reference>
<dbReference type="eggNOG" id="KOG2199">
    <property type="taxonomic scope" value="Eukaryota"/>
</dbReference>
<dbReference type="PANTHER" id="PTHR45929:SF3">
    <property type="entry name" value="JAK PATHWAY SIGNAL TRANSDUCTION ADAPTOR MOLECULE"/>
    <property type="match status" value="1"/>
</dbReference>
<dbReference type="SUPFAM" id="SSF50044">
    <property type="entry name" value="SH3-domain"/>
    <property type="match status" value="1"/>
</dbReference>
<dbReference type="GO" id="GO:0043328">
    <property type="term" value="P:protein transport to vacuole involved in ubiquitin-dependent protein catabolic process via the multivesicular body sorting pathway"/>
    <property type="evidence" value="ECO:0007669"/>
    <property type="project" value="TreeGrafter"/>
</dbReference>
<feature type="domain" description="VHS" evidence="10">
    <location>
        <begin position="8"/>
        <end position="139"/>
    </location>
</feature>
<dbReference type="GO" id="GO:0043130">
    <property type="term" value="F:ubiquitin binding"/>
    <property type="evidence" value="ECO:0007669"/>
    <property type="project" value="InterPro"/>
</dbReference>
<feature type="region of interest" description="Disordered" evidence="8">
    <location>
        <begin position="367"/>
        <end position="401"/>
    </location>
</feature>
<dbReference type="InterPro" id="IPR001452">
    <property type="entry name" value="SH3_domain"/>
</dbReference>
<dbReference type="PROSITE" id="PS50002">
    <property type="entry name" value="SH3"/>
    <property type="match status" value="1"/>
</dbReference>
<keyword evidence="5 7" id="KW-0728">SH3 domain</keyword>
<dbReference type="SUPFAM" id="SSF48464">
    <property type="entry name" value="ENTH/VHS domain"/>
    <property type="match status" value="1"/>
</dbReference>
<dbReference type="Proteomes" id="UP000077115">
    <property type="component" value="Unassembled WGS sequence"/>
</dbReference>
<dbReference type="GO" id="GO:0035091">
    <property type="term" value="F:phosphatidylinositol binding"/>
    <property type="evidence" value="ECO:0007669"/>
    <property type="project" value="InterPro"/>
</dbReference>
<dbReference type="GO" id="GO:0033565">
    <property type="term" value="C:ESCRT-0 complex"/>
    <property type="evidence" value="ECO:0007669"/>
    <property type="project" value="TreeGrafter"/>
</dbReference>
<dbReference type="VEuPathDB" id="FungiDB:BDEG_26312"/>
<evidence type="ECO:0000256" key="3">
    <source>
        <dbReference type="ARBA" id="ARBA00017923"/>
    </source>
</evidence>
<dbReference type="Pfam" id="PF14604">
    <property type="entry name" value="SH3_9"/>
    <property type="match status" value="1"/>
</dbReference>
<evidence type="ECO:0000256" key="8">
    <source>
        <dbReference type="SAM" id="MobiDB-lite"/>
    </source>
</evidence>